<name>A0A843XLW5_COLES</name>
<feature type="compositionally biased region" description="Basic and acidic residues" evidence="1">
    <location>
        <begin position="289"/>
        <end position="300"/>
    </location>
</feature>
<evidence type="ECO:0000256" key="1">
    <source>
        <dbReference type="SAM" id="MobiDB-lite"/>
    </source>
</evidence>
<feature type="region of interest" description="Disordered" evidence="1">
    <location>
        <begin position="1"/>
        <end position="20"/>
    </location>
</feature>
<evidence type="ECO:0000313" key="3">
    <source>
        <dbReference type="Proteomes" id="UP000652761"/>
    </source>
</evidence>
<comment type="caution">
    <text evidence="2">The sequence shown here is derived from an EMBL/GenBank/DDBJ whole genome shotgun (WGS) entry which is preliminary data.</text>
</comment>
<sequence length="300" mass="33226">MAALSQQAVTPQSPNFRPNDKKACPHCGRAHGGTECWKLVGKCLKCGITEHQIRDCPRLQQGVQRGAPAPAAPVTGRPGRPRAQAQVFALARENAEQAENVTEGFRTDRNDCCADEILEVDKYHWLGWRGLLPVLRSYQDSSLYCLGDGLWRAMVGVVLRLGRMSRGVRRGVSSRPQGPTVLPPPPPVDYGVFMQGLVQAMQMHAQTQAALQAQLQAHAQAPAPVPQKHGHSGLSVMERFKSMAPASFKGESQPLLAESWIREVEKIFHTIRCVEEDKGMASRGRRSTLAREDEQRREKR</sequence>
<proteinExistence type="predicted"/>
<keyword evidence="3" id="KW-1185">Reference proteome</keyword>
<organism evidence="2 3">
    <name type="scientific">Colocasia esculenta</name>
    <name type="common">Wild taro</name>
    <name type="synonym">Arum esculentum</name>
    <dbReference type="NCBI Taxonomy" id="4460"/>
    <lineage>
        <taxon>Eukaryota</taxon>
        <taxon>Viridiplantae</taxon>
        <taxon>Streptophyta</taxon>
        <taxon>Embryophyta</taxon>
        <taxon>Tracheophyta</taxon>
        <taxon>Spermatophyta</taxon>
        <taxon>Magnoliopsida</taxon>
        <taxon>Liliopsida</taxon>
        <taxon>Araceae</taxon>
        <taxon>Aroideae</taxon>
        <taxon>Colocasieae</taxon>
        <taxon>Colocasia</taxon>
    </lineage>
</organism>
<feature type="non-terminal residue" evidence="2">
    <location>
        <position position="1"/>
    </location>
</feature>
<feature type="compositionally biased region" description="Polar residues" evidence="1">
    <location>
        <begin position="1"/>
        <end position="16"/>
    </location>
</feature>
<protein>
    <recommendedName>
        <fullName evidence="4">CCHC-type domain-containing protein</fullName>
    </recommendedName>
</protein>
<accession>A0A843XLW5</accession>
<dbReference type="EMBL" id="NMUH01009490">
    <property type="protein sequence ID" value="MQM20110.1"/>
    <property type="molecule type" value="Genomic_DNA"/>
</dbReference>
<gene>
    <name evidence="2" type="ORF">Taro_053125</name>
</gene>
<evidence type="ECO:0000313" key="2">
    <source>
        <dbReference type="EMBL" id="MQM20110.1"/>
    </source>
</evidence>
<reference evidence="2" key="1">
    <citation type="submission" date="2017-07" db="EMBL/GenBank/DDBJ databases">
        <title>Taro Niue Genome Assembly and Annotation.</title>
        <authorList>
            <person name="Atibalentja N."/>
            <person name="Keating K."/>
            <person name="Fields C.J."/>
        </authorList>
    </citation>
    <scope>NUCLEOTIDE SEQUENCE</scope>
    <source>
        <strain evidence="2">Niue_2</strain>
        <tissue evidence="2">Leaf</tissue>
    </source>
</reference>
<evidence type="ECO:0008006" key="4">
    <source>
        <dbReference type="Google" id="ProtNLM"/>
    </source>
</evidence>
<dbReference type="Proteomes" id="UP000652761">
    <property type="component" value="Unassembled WGS sequence"/>
</dbReference>
<feature type="region of interest" description="Disordered" evidence="1">
    <location>
        <begin position="277"/>
        <end position="300"/>
    </location>
</feature>
<dbReference type="AlphaFoldDB" id="A0A843XLW5"/>